<feature type="transmembrane region" description="Helical" evidence="2">
    <location>
        <begin position="144"/>
        <end position="165"/>
    </location>
</feature>
<dbReference type="InterPro" id="IPR018392">
    <property type="entry name" value="LysM"/>
</dbReference>
<sequence>MTDKLNTQDIIDALAEKHHISKKEAAGFVKELFLLIEDALEKDKIVKLKGFGTFKTIKVDTRESVNVNNGERFLIQGHNKIGFIPDADLRNSLNEPFAHFKTIMLPDDDNDIAPEDSQEQQGESEEEEKETHPEPKKTAPPQNIYEYIAAGVAAIVCGIILYIALSGDDKRTEITLPQVAAASEDIIEVLPVDTIAATITETKTQPENSEEEKTAKWTAEDLRILRDASPVKPDSVNYIIVGTKTTYSIRKGETLTRVSLRFYGTKDLWPYILKHNSKNIKNPAMIAEGTVLTIPELKEKNK</sequence>
<name>A0A5J4SAW5_9ZZZZ</name>
<comment type="caution">
    <text evidence="4">The sequence shown here is derived from an EMBL/GenBank/DDBJ whole genome shotgun (WGS) entry which is preliminary data.</text>
</comment>
<accession>A0A5J4SAW5</accession>
<dbReference type="Pfam" id="PF01476">
    <property type="entry name" value="LysM"/>
    <property type="match status" value="1"/>
</dbReference>
<evidence type="ECO:0000259" key="3">
    <source>
        <dbReference type="PROSITE" id="PS51782"/>
    </source>
</evidence>
<dbReference type="EMBL" id="SNRY01000277">
    <property type="protein sequence ID" value="KAA6343294.1"/>
    <property type="molecule type" value="Genomic_DNA"/>
</dbReference>
<keyword evidence="2" id="KW-0812">Transmembrane</keyword>
<dbReference type="AlphaFoldDB" id="A0A5J4SAW5"/>
<feature type="region of interest" description="Disordered" evidence="1">
    <location>
        <begin position="105"/>
        <end position="140"/>
    </location>
</feature>
<dbReference type="PROSITE" id="PS51782">
    <property type="entry name" value="LYSM"/>
    <property type="match status" value="1"/>
</dbReference>
<dbReference type="PANTHER" id="PTHR33175">
    <property type="entry name" value="DNA-BINDING PROTEIN HU"/>
    <property type="match status" value="1"/>
</dbReference>
<gene>
    <name evidence="4" type="ORF">EZS27_009014</name>
</gene>
<dbReference type="Pfam" id="PF00216">
    <property type="entry name" value="Bac_DNA_binding"/>
    <property type="match status" value="1"/>
</dbReference>
<dbReference type="GO" id="GO:0005829">
    <property type="term" value="C:cytosol"/>
    <property type="evidence" value="ECO:0007669"/>
    <property type="project" value="TreeGrafter"/>
</dbReference>
<dbReference type="InterPro" id="IPR000119">
    <property type="entry name" value="Hist_DNA-bd"/>
</dbReference>
<dbReference type="Gene3D" id="3.10.350.10">
    <property type="entry name" value="LysM domain"/>
    <property type="match status" value="1"/>
</dbReference>
<organism evidence="4">
    <name type="scientific">termite gut metagenome</name>
    <dbReference type="NCBI Taxonomy" id="433724"/>
    <lineage>
        <taxon>unclassified sequences</taxon>
        <taxon>metagenomes</taxon>
        <taxon>organismal metagenomes</taxon>
    </lineage>
</organism>
<dbReference type="InterPro" id="IPR010992">
    <property type="entry name" value="IHF-like_DNA-bd_dom_sf"/>
</dbReference>
<dbReference type="Gene3D" id="4.10.520.10">
    <property type="entry name" value="IHF-like DNA-binding proteins"/>
    <property type="match status" value="1"/>
</dbReference>
<proteinExistence type="predicted"/>
<feature type="compositionally biased region" description="Acidic residues" evidence="1">
    <location>
        <begin position="106"/>
        <end position="128"/>
    </location>
</feature>
<dbReference type="PANTHER" id="PTHR33175:SF2">
    <property type="entry name" value="INTEGRATION HOST FACTOR SUBUNIT ALPHA"/>
    <property type="match status" value="1"/>
</dbReference>
<evidence type="ECO:0000256" key="1">
    <source>
        <dbReference type="SAM" id="MobiDB-lite"/>
    </source>
</evidence>
<dbReference type="CDD" id="cd13832">
    <property type="entry name" value="IHF"/>
    <property type="match status" value="1"/>
</dbReference>
<keyword evidence="2" id="KW-1133">Transmembrane helix</keyword>
<evidence type="ECO:0000256" key="2">
    <source>
        <dbReference type="SAM" id="Phobius"/>
    </source>
</evidence>
<dbReference type="GO" id="GO:0030527">
    <property type="term" value="F:structural constituent of chromatin"/>
    <property type="evidence" value="ECO:0007669"/>
    <property type="project" value="InterPro"/>
</dbReference>
<evidence type="ECO:0000313" key="4">
    <source>
        <dbReference type="EMBL" id="KAA6343294.1"/>
    </source>
</evidence>
<keyword evidence="2" id="KW-0472">Membrane</keyword>
<dbReference type="SMART" id="SM00257">
    <property type="entry name" value="LysM"/>
    <property type="match status" value="1"/>
</dbReference>
<reference evidence="4" key="1">
    <citation type="submission" date="2019-03" db="EMBL/GenBank/DDBJ databases">
        <title>Single cell metagenomics reveals metabolic interactions within the superorganism composed of flagellate Streblomastix strix and complex community of Bacteroidetes bacteria on its surface.</title>
        <authorList>
            <person name="Treitli S.C."/>
            <person name="Kolisko M."/>
            <person name="Husnik F."/>
            <person name="Keeling P."/>
            <person name="Hampl V."/>
        </authorList>
    </citation>
    <scope>NUCLEOTIDE SEQUENCE</scope>
    <source>
        <strain evidence="4">STM</strain>
    </source>
</reference>
<protein>
    <submittedName>
        <fullName evidence="4">DNA-binding protein HU</fullName>
    </submittedName>
</protein>
<keyword evidence="4" id="KW-0238">DNA-binding</keyword>
<dbReference type="SUPFAM" id="SSF47729">
    <property type="entry name" value="IHF-like DNA-binding proteins"/>
    <property type="match status" value="1"/>
</dbReference>
<feature type="domain" description="LysM" evidence="3">
    <location>
        <begin position="245"/>
        <end position="294"/>
    </location>
</feature>
<dbReference type="SMART" id="SM00411">
    <property type="entry name" value="BHL"/>
    <property type="match status" value="1"/>
</dbReference>
<dbReference type="GO" id="GO:0003677">
    <property type="term" value="F:DNA binding"/>
    <property type="evidence" value="ECO:0007669"/>
    <property type="project" value="UniProtKB-KW"/>
</dbReference>
<dbReference type="InterPro" id="IPR036779">
    <property type="entry name" value="LysM_dom_sf"/>
</dbReference>